<dbReference type="OrthoDB" id="8966807at2"/>
<evidence type="ECO:0000313" key="1">
    <source>
        <dbReference type="EMBL" id="SDF96552.1"/>
    </source>
</evidence>
<dbReference type="EMBL" id="FNBX01000021">
    <property type="protein sequence ID" value="SDF96552.1"/>
    <property type="molecule type" value="Genomic_DNA"/>
</dbReference>
<dbReference type="InterPro" id="IPR053842">
    <property type="entry name" value="NikA-like"/>
</dbReference>
<evidence type="ECO:0008006" key="3">
    <source>
        <dbReference type="Google" id="ProtNLM"/>
    </source>
</evidence>
<dbReference type="AlphaFoldDB" id="A0A1G7QDH2"/>
<gene>
    <name evidence="1" type="ORF">SAMN05192586_1215</name>
</gene>
<dbReference type="Pfam" id="PF21983">
    <property type="entry name" value="NikA-like"/>
    <property type="match status" value="1"/>
</dbReference>
<organism evidence="1 2">
    <name type="scientific">Desulfovibrio legallii</name>
    <dbReference type="NCBI Taxonomy" id="571438"/>
    <lineage>
        <taxon>Bacteria</taxon>
        <taxon>Pseudomonadati</taxon>
        <taxon>Thermodesulfobacteriota</taxon>
        <taxon>Desulfovibrionia</taxon>
        <taxon>Desulfovibrionales</taxon>
        <taxon>Desulfovibrionaceae</taxon>
        <taxon>Desulfovibrio</taxon>
    </lineage>
</organism>
<proteinExistence type="predicted"/>
<sequence>MTPDKAAKAARPKRTCILKSYVTAGEFALIMEFSNRAGLTLSEFTRRVCLGCRVESREDQQARRELLKVNADLGRLGGLLKQSLAAGGSREQIHSLLHRLDQLQASLKAKIRAL</sequence>
<accession>A0A1G7QDH2</accession>
<reference evidence="2" key="1">
    <citation type="submission" date="2016-10" db="EMBL/GenBank/DDBJ databases">
        <authorList>
            <person name="Varghese N."/>
            <person name="Submissions S."/>
        </authorList>
    </citation>
    <scope>NUCLEOTIDE SEQUENCE [LARGE SCALE GENOMIC DNA]</scope>
    <source>
        <strain evidence="2">KHC7</strain>
    </source>
</reference>
<keyword evidence="2" id="KW-1185">Reference proteome</keyword>
<evidence type="ECO:0000313" key="2">
    <source>
        <dbReference type="Proteomes" id="UP000199355"/>
    </source>
</evidence>
<name>A0A1G7QDH2_9BACT</name>
<dbReference type="Proteomes" id="UP000199355">
    <property type="component" value="Unassembled WGS sequence"/>
</dbReference>
<protein>
    <recommendedName>
        <fullName evidence="3">Mobilization protein</fullName>
    </recommendedName>
</protein>
<dbReference type="RefSeq" id="WP_092155023.1">
    <property type="nucleotide sequence ID" value="NZ_FNBX01000021.1"/>
</dbReference>
<dbReference type="STRING" id="571438.SAMN05192586_1215"/>